<keyword evidence="1" id="KW-0812">Transmembrane</keyword>
<gene>
    <name evidence="3" type="ORF">COU16_02060</name>
</gene>
<comment type="caution">
    <text evidence="3">The sequence shown here is derived from an EMBL/GenBank/DDBJ whole genome shotgun (WGS) entry which is preliminary data.</text>
</comment>
<feature type="domain" description="Thioredoxin" evidence="2">
    <location>
        <begin position="39"/>
        <end position="166"/>
    </location>
</feature>
<dbReference type="InterPro" id="IPR013766">
    <property type="entry name" value="Thioredoxin_domain"/>
</dbReference>
<dbReference type="Pfam" id="PF00085">
    <property type="entry name" value="Thioredoxin"/>
    <property type="match status" value="1"/>
</dbReference>
<reference evidence="4" key="1">
    <citation type="submission" date="2017-09" db="EMBL/GenBank/DDBJ databases">
        <title>Depth-based differentiation of microbial function through sediment-hosted aquifers and enrichment of novel symbionts in the deep terrestrial subsurface.</title>
        <authorList>
            <person name="Probst A.J."/>
            <person name="Ladd B."/>
            <person name="Jarett J.K."/>
            <person name="Geller-Mcgrath D.E."/>
            <person name="Sieber C.M.K."/>
            <person name="Emerson J.B."/>
            <person name="Anantharaman K."/>
            <person name="Thomas B.C."/>
            <person name="Malmstrom R."/>
            <person name="Stieglmeier M."/>
            <person name="Klingl A."/>
            <person name="Woyke T."/>
            <person name="Ryan C.M."/>
            <person name="Banfield J.F."/>
        </authorList>
    </citation>
    <scope>NUCLEOTIDE SEQUENCE [LARGE SCALE GENOMIC DNA]</scope>
</reference>
<accession>A0A2H0UFA9</accession>
<dbReference type="PROSITE" id="PS51352">
    <property type="entry name" value="THIOREDOXIN_2"/>
    <property type="match status" value="1"/>
</dbReference>
<dbReference type="CDD" id="cd02947">
    <property type="entry name" value="TRX_family"/>
    <property type="match status" value="1"/>
</dbReference>
<dbReference type="Gene3D" id="3.40.30.10">
    <property type="entry name" value="Glutaredoxin"/>
    <property type="match status" value="1"/>
</dbReference>
<evidence type="ECO:0000313" key="4">
    <source>
        <dbReference type="Proteomes" id="UP000229344"/>
    </source>
</evidence>
<keyword evidence="1" id="KW-1133">Transmembrane helix</keyword>
<organism evidence="3 4">
    <name type="scientific">Candidatus Kaiserbacteria bacterium CG10_big_fil_rev_8_21_14_0_10_47_16</name>
    <dbReference type="NCBI Taxonomy" id="1974608"/>
    <lineage>
        <taxon>Bacteria</taxon>
        <taxon>Candidatus Kaiseribacteriota</taxon>
    </lineage>
</organism>
<evidence type="ECO:0000313" key="3">
    <source>
        <dbReference type="EMBL" id="PIR84356.1"/>
    </source>
</evidence>
<evidence type="ECO:0000259" key="2">
    <source>
        <dbReference type="PROSITE" id="PS51352"/>
    </source>
</evidence>
<dbReference type="Proteomes" id="UP000229344">
    <property type="component" value="Unassembled WGS sequence"/>
</dbReference>
<dbReference type="SUPFAM" id="SSF52833">
    <property type="entry name" value="Thioredoxin-like"/>
    <property type="match status" value="1"/>
</dbReference>
<dbReference type="EMBL" id="PFBI01000006">
    <property type="protein sequence ID" value="PIR84356.1"/>
    <property type="molecule type" value="Genomic_DNA"/>
</dbReference>
<proteinExistence type="predicted"/>
<evidence type="ECO:0000256" key="1">
    <source>
        <dbReference type="SAM" id="Phobius"/>
    </source>
</evidence>
<protein>
    <recommendedName>
        <fullName evidence="2">Thioredoxin domain-containing protein</fullName>
    </recommendedName>
</protein>
<dbReference type="InterPro" id="IPR036249">
    <property type="entry name" value="Thioredoxin-like_sf"/>
</dbReference>
<keyword evidence="1" id="KW-0472">Membrane</keyword>
<name>A0A2H0UFA9_9BACT</name>
<feature type="transmembrane region" description="Helical" evidence="1">
    <location>
        <begin position="6"/>
        <end position="24"/>
    </location>
</feature>
<dbReference type="AlphaFoldDB" id="A0A2H0UFA9"/>
<sequence>MNTTQTVILIIVLIVIGISSYAFLKNDSNDAMMDDGTMMQDDSTMEDTSMKDDTVMEGDAIMSDHGSYEAYSPEKLAKADNGDVILFFRASWCPTCRALDADIKSHRSDIPAGVTILDVDYDNSTALKQKYGVTYQHTLVQVDAQGNMITKWSSSPTLTSLLTNVI</sequence>